<gene>
    <name evidence="1" type="ORF">HINF_LOCUS35255</name>
    <name evidence="2" type="ORF">HINF_LOCUS59115</name>
</gene>
<protein>
    <submittedName>
        <fullName evidence="2">Hypothetical_protein</fullName>
    </submittedName>
</protein>
<dbReference type="Proteomes" id="UP001642409">
    <property type="component" value="Unassembled WGS sequence"/>
</dbReference>
<evidence type="ECO:0000313" key="3">
    <source>
        <dbReference type="Proteomes" id="UP001642409"/>
    </source>
</evidence>
<dbReference type="EMBL" id="CATOUU010000778">
    <property type="protein sequence ID" value="CAI9947610.1"/>
    <property type="molecule type" value="Genomic_DNA"/>
</dbReference>
<reference evidence="1" key="1">
    <citation type="submission" date="2023-06" db="EMBL/GenBank/DDBJ databases">
        <authorList>
            <person name="Kurt Z."/>
        </authorList>
    </citation>
    <scope>NUCLEOTIDE SEQUENCE</scope>
</reference>
<comment type="caution">
    <text evidence="1">The sequence shown here is derived from an EMBL/GenBank/DDBJ whole genome shotgun (WGS) entry which is preliminary data.</text>
</comment>
<accession>A0AA86PWD3</accession>
<keyword evidence="3" id="KW-1185">Reference proteome</keyword>
<evidence type="ECO:0000313" key="2">
    <source>
        <dbReference type="EMBL" id="CAL6078879.1"/>
    </source>
</evidence>
<organism evidence="1">
    <name type="scientific">Hexamita inflata</name>
    <dbReference type="NCBI Taxonomy" id="28002"/>
    <lineage>
        <taxon>Eukaryota</taxon>
        <taxon>Metamonada</taxon>
        <taxon>Diplomonadida</taxon>
        <taxon>Hexamitidae</taxon>
        <taxon>Hexamitinae</taxon>
        <taxon>Hexamita</taxon>
    </lineage>
</organism>
<proteinExistence type="predicted"/>
<evidence type="ECO:0000313" key="1">
    <source>
        <dbReference type="EMBL" id="CAI9947610.1"/>
    </source>
</evidence>
<dbReference type="AlphaFoldDB" id="A0AA86PWD3"/>
<dbReference type="EMBL" id="CAXDID020000337">
    <property type="protein sequence ID" value="CAL6078879.1"/>
    <property type="molecule type" value="Genomic_DNA"/>
</dbReference>
<name>A0AA86PWD3_9EUKA</name>
<sequence>MPAGSLRNGLTCLFTGLYLQDSFGSYLFPRTLTHVHQPDKCDYTSNCLYFVQTALSSSLIIVLAGTWRLQRSYVRGTPYFPFPFSLVQAVLQSLSAGVGRLHLQEVV</sequence>
<reference evidence="2 3" key="2">
    <citation type="submission" date="2024-07" db="EMBL/GenBank/DDBJ databases">
        <authorList>
            <person name="Akdeniz Z."/>
        </authorList>
    </citation>
    <scope>NUCLEOTIDE SEQUENCE [LARGE SCALE GENOMIC DNA]</scope>
</reference>